<accession>A0A2S6I7L4</accession>
<gene>
    <name evidence="1" type="ORF">CLV84_0437</name>
</gene>
<organism evidence="1 2">
    <name type="scientific">Neolewinella xylanilytica</name>
    <dbReference type="NCBI Taxonomy" id="1514080"/>
    <lineage>
        <taxon>Bacteria</taxon>
        <taxon>Pseudomonadati</taxon>
        <taxon>Bacteroidota</taxon>
        <taxon>Saprospiria</taxon>
        <taxon>Saprospirales</taxon>
        <taxon>Lewinellaceae</taxon>
        <taxon>Neolewinella</taxon>
    </lineage>
</organism>
<protein>
    <submittedName>
        <fullName evidence="1">Putative metal-dependent HD superfamily phosphohydrolase</fullName>
    </submittedName>
</protein>
<dbReference type="RefSeq" id="WP_104418093.1">
    <property type="nucleotide sequence ID" value="NZ_PTJC01000005.1"/>
</dbReference>
<proteinExistence type="predicted"/>
<evidence type="ECO:0000313" key="2">
    <source>
        <dbReference type="Proteomes" id="UP000237662"/>
    </source>
</evidence>
<dbReference type="Proteomes" id="UP000237662">
    <property type="component" value="Unassembled WGS sequence"/>
</dbReference>
<dbReference type="EMBL" id="PTJC01000005">
    <property type="protein sequence ID" value="PPK87494.1"/>
    <property type="molecule type" value="Genomic_DNA"/>
</dbReference>
<reference evidence="1 2" key="1">
    <citation type="submission" date="2018-02" db="EMBL/GenBank/DDBJ databases">
        <title>Genomic Encyclopedia of Archaeal and Bacterial Type Strains, Phase II (KMG-II): from individual species to whole genera.</title>
        <authorList>
            <person name="Goeker M."/>
        </authorList>
    </citation>
    <scope>NUCLEOTIDE SEQUENCE [LARGE SCALE GENOMIC DNA]</scope>
    <source>
        <strain evidence="1 2">DSM 29526</strain>
    </source>
</reference>
<dbReference type="InterPro" id="IPR009218">
    <property type="entry name" value="HD_phosphohydro"/>
</dbReference>
<name>A0A2S6I7L4_9BACT</name>
<dbReference type="PANTHER" id="PTHR21174:SF0">
    <property type="entry name" value="HD PHOSPHOHYDROLASE FAMILY PROTEIN-RELATED"/>
    <property type="match status" value="1"/>
</dbReference>
<comment type="caution">
    <text evidence="1">The sequence shown here is derived from an EMBL/GenBank/DDBJ whole genome shotgun (WGS) entry which is preliminary data.</text>
</comment>
<dbReference type="PIRSF" id="PIRSF035170">
    <property type="entry name" value="HD_phosphohydro"/>
    <property type="match status" value="1"/>
</dbReference>
<dbReference type="SUPFAM" id="SSF109604">
    <property type="entry name" value="HD-domain/PDEase-like"/>
    <property type="match status" value="1"/>
</dbReference>
<dbReference type="GO" id="GO:0016787">
    <property type="term" value="F:hydrolase activity"/>
    <property type="evidence" value="ECO:0007669"/>
    <property type="project" value="UniProtKB-KW"/>
</dbReference>
<sequence length="200" mass="23208">MVEAFFTHLCDHLDCPQESWKNVRKAYAGRAYHNLDHLDEMLAHLPDHVPPLDPSVFGIALVYHDIVYKPTRSDNERRSAHSAERLLEQGGKLTPDRIRRCTELILATKEHLPSLQDNGDESLLIDLDLAVLARPPEAYDRYTAALRQEFWMVPGFVFRSGRRKVLTTLLDRTHIYHTELGRATYEGPARENLWRELREL</sequence>
<keyword evidence="2" id="KW-1185">Reference proteome</keyword>
<dbReference type="PANTHER" id="PTHR21174">
    <property type="match status" value="1"/>
</dbReference>
<keyword evidence="1" id="KW-0378">Hydrolase</keyword>
<dbReference type="AlphaFoldDB" id="A0A2S6I7L4"/>
<evidence type="ECO:0000313" key="1">
    <source>
        <dbReference type="EMBL" id="PPK87494.1"/>
    </source>
</evidence>
<dbReference type="OrthoDB" id="9808993at2"/>